<accession>A0A0V1A464</accession>
<reference evidence="5 6" key="1">
    <citation type="submission" date="2015-01" db="EMBL/GenBank/DDBJ databases">
        <title>Evolution of Trichinella species and genotypes.</title>
        <authorList>
            <person name="Korhonen P.K."/>
            <person name="Edoardo P."/>
            <person name="Giuseppe L.R."/>
            <person name="Gasser R.B."/>
        </authorList>
    </citation>
    <scope>NUCLEOTIDE SEQUENCE [LARGE SCALE GENOMIC DNA]</scope>
    <source>
        <strain evidence="5">ISS2496</strain>
    </source>
</reference>
<dbReference type="PANTHER" id="PTHR12231:SF253">
    <property type="entry name" value="DPR-INTERACTING PROTEIN ETA, ISOFORM B-RELATED"/>
    <property type="match status" value="1"/>
</dbReference>
<dbReference type="InterPro" id="IPR013098">
    <property type="entry name" value="Ig_I-set"/>
</dbReference>
<dbReference type="CDD" id="cd00096">
    <property type="entry name" value="Ig"/>
    <property type="match status" value="1"/>
</dbReference>
<dbReference type="InterPro" id="IPR051170">
    <property type="entry name" value="Neural/epithelial_adhesion"/>
</dbReference>
<dbReference type="InterPro" id="IPR013783">
    <property type="entry name" value="Ig-like_fold"/>
</dbReference>
<dbReference type="PANTHER" id="PTHR12231">
    <property type="entry name" value="CTX-RELATED TYPE I TRANSMEMBRANE PROTEIN"/>
    <property type="match status" value="1"/>
</dbReference>
<dbReference type="Pfam" id="PF07679">
    <property type="entry name" value="I-set"/>
    <property type="match status" value="1"/>
</dbReference>
<sequence length="249" mass="28437">MGEYICLASNGIPPDESWTLKLHVHCNNARFAPDIISAPSVKAKKTATARLSCFVEAWPKPTFMWKFENQFILAENYKYHVETLSNFSFPFQYQAILSVNFLEKADFGVYRCEAFNEHGKRTAAILLEGRRENGVQFVVEICILQVFISEISLVYSAISHEPDVRVVQELRVEQKKTDSKENESVETENGISLKNDHRNSGCANLHSSLVYCYLIVLLLANENMTKKSKNCLQNIFLMLFLHSDSKVNK</sequence>
<dbReference type="Proteomes" id="UP000054783">
    <property type="component" value="Unassembled WGS sequence"/>
</dbReference>
<name>A0A0V1A464_9BILA</name>
<comment type="caution">
    <text evidence="5">The sequence shown here is derived from an EMBL/GenBank/DDBJ whole genome shotgun (WGS) entry which is preliminary data.</text>
</comment>
<feature type="domain" description="Ig-like" evidence="4">
    <location>
        <begin position="33"/>
        <end position="128"/>
    </location>
</feature>
<keyword evidence="1" id="KW-0677">Repeat</keyword>
<dbReference type="EMBL" id="JYDQ01000034">
    <property type="protein sequence ID" value="KRY19573.1"/>
    <property type="molecule type" value="Genomic_DNA"/>
</dbReference>
<keyword evidence="3" id="KW-0393">Immunoglobulin domain</keyword>
<evidence type="ECO:0000256" key="2">
    <source>
        <dbReference type="ARBA" id="ARBA00023157"/>
    </source>
</evidence>
<evidence type="ECO:0000259" key="4">
    <source>
        <dbReference type="PROSITE" id="PS50835"/>
    </source>
</evidence>
<evidence type="ECO:0000313" key="6">
    <source>
        <dbReference type="Proteomes" id="UP000054783"/>
    </source>
</evidence>
<dbReference type="InterPro" id="IPR036179">
    <property type="entry name" value="Ig-like_dom_sf"/>
</dbReference>
<evidence type="ECO:0000256" key="3">
    <source>
        <dbReference type="ARBA" id="ARBA00023319"/>
    </source>
</evidence>
<dbReference type="AlphaFoldDB" id="A0A0V1A464"/>
<dbReference type="GO" id="GO:0043005">
    <property type="term" value="C:neuron projection"/>
    <property type="evidence" value="ECO:0007669"/>
    <property type="project" value="TreeGrafter"/>
</dbReference>
<keyword evidence="6" id="KW-1185">Reference proteome</keyword>
<dbReference type="PROSITE" id="PS50835">
    <property type="entry name" value="IG_LIKE"/>
    <property type="match status" value="1"/>
</dbReference>
<organism evidence="5 6">
    <name type="scientific">Trichinella patagoniensis</name>
    <dbReference type="NCBI Taxonomy" id="990121"/>
    <lineage>
        <taxon>Eukaryota</taxon>
        <taxon>Metazoa</taxon>
        <taxon>Ecdysozoa</taxon>
        <taxon>Nematoda</taxon>
        <taxon>Enoplea</taxon>
        <taxon>Dorylaimia</taxon>
        <taxon>Trichinellida</taxon>
        <taxon>Trichinellidae</taxon>
        <taxon>Trichinella</taxon>
    </lineage>
</organism>
<dbReference type="InterPro" id="IPR007110">
    <property type="entry name" value="Ig-like_dom"/>
</dbReference>
<dbReference type="SUPFAM" id="SSF48726">
    <property type="entry name" value="Immunoglobulin"/>
    <property type="match status" value="1"/>
</dbReference>
<proteinExistence type="predicted"/>
<keyword evidence="2" id="KW-1015">Disulfide bond</keyword>
<evidence type="ECO:0000313" key="5">
    <source>
        <dbReference type="EMBL" id="KRY19573.1"/>
    </source>
</evidence>
<protein>
    <submittedName>
        <fullName evidence="5">Disorganized muscle protein 1</fullName>
    </submittedName>
</protein>
<dbReference type="Gene3D" id="2.60.40.10">
    <property type="entry name" value="Immunoglobulins"/>
    <property type="match status" value="1"/>
</dbReference>
<gene>
    <name evidence="5" type="primary">HPRT1</name>
    <name evidence="5" type="ORF">T12_9210</name>
</gene>
<evidence type="ECO:0000256" key="1">
    <source>
        <dbReference type="ARBA" id="ARBA00022737"/>
    </source>
</evidence>